<evidence type="ECO:0000313" key="1">
    <source>
        <dbReference type="Proteomes" id="UP000095287"/>
    </source>
</evidence>
<keyword evidence="1" id="KW-1185">Reference proteome</keyword>
<dbReference type="WBParaSite" id="L893_g25736.t1">
    <property type="protein sequence ID" value="L893_g25736.t1"/>
    <property type="gene ID" value="L893_g25736"/>
</dbReference>
<accession>A0A1I7ZF81</accession>
<protein>
    <submittedName>
        <fullName evidence="2">Uncharacterized protein</fullName>
    </submittedName>
</protein>
<dbReference type="AlphaFoldDB" id="A0A1I7ZF81"/>
<proteinExistence type="predicted"/>
<dbReference type="Proteomes" id="UP000095287">
    <property type="component" value="Unplaced"/>
</dbReference>
<organism evidence="1 2">
    <name type="scientific">Steinernema glaseri</name>
    <dbReference type="NCBI Taxonomy" id="37863"/>
    <lineage>
        <taxon>Eukaryota</taxon>
        <taxon>Metazoa</taxon>
        <taxon>Ecdysozoa</taxon>
        <taxon>Nematoda</taxon>
        <taxon>Chromadorea</taxon>
        <taxon>Rhabditida</taxon>
        <taxon>Tylenchina</taxon>
        <taxon>Panagrolaimomorpha</taxon>
        <taxon>Strongyloidoidea</taxon>
        <taxon>Steinernematidae</taxon>
        <taxon>Steinernema</taxon>
    </lineage>
</organism>
<evidence type="ECO:0000313" key="2">
    <source>
        <dbReference type="WBParaSite" id="L893_g25736.t1"/>
    </source>
</evidence>
<name>A0A1I7ZF81_9BILA</name>
<sequence>MEKSRKCFERSCVNFRHWVTQPHLCVVLSVCVGKGQGTKSAILSCSLLIYLDELLLPILWPFSASSPSLRRVGDVVFSDLSSPKSSDMIERTGDINVLSESSYCTTVFLNTDVGTVDIPFAFLRCSSAWFCTRIHIPPSSGVPTRSTSRALVFSTFNSLSSQIASAELGPSKVHNDNACQASLSTSFLLIVESLTASLLVARANSGSRPELTTVP</sequence>
<reference evidence="2" key="1">
    <citation type="submission" date="2016-11" db="UniProtKB">
        <authorList>
            <consortium name="WormBaseParasite"/>
        </authorList>
    </citation>
    <scope>IDENTIFICATION</scope>
</reference>